<sequence length="89" mass="9789">MGILGAKTHFLCALIFFLMLLANDNCVCATRPNFQSMEQENNKKGASVMLMDSGKSSNFPLAKGIIPPSGPSHFHNLHYPGRPFNNKSH</sequence>
<reference evidence="2 3" key="1">
    <citation type="submission" date="2018-09" db="EMBL/GenBank/DDBJ databases">
        <title>A high-quality reference genome of wild soybean provides a powerful tool to mine soybean genomes.</title>
        <authorList>
            <person name="Xie M."/>
            <person name="Chung C.Y.L."/>
            <person name="Li M.-W."/>
            <person name="Wong F.-L."/>
            <person name="Chan T.-F."/>
            <person name="Lam H.-M."/>
        </authorList>
    </citation>
    <scope>NUCLEOTIDE SEQUENCE [LARGE SCALE GENOMIC DNA]</scope>
    <source>
        <strain evidence="3">cv. W05</strain>
        <tissue evidence="2">Hypocotyl of etiolated seedlings</tissue>
    </source>
</reference>
<proteinExistence type="predicted"/>
<evidence type="ECO:0000313" key="2">
    <source>
        <dbReference type="EMBL" id="RZC23870.1"/>
    </source>
</evidence>
<feature type="chain" id="PRO_5019204803" evidence="1">
    <location>
        <begin position="30"/>
        <end position="89"/>
    </location>
</feature>
<organism evidence="2 3">
    <name type="scientific">Glycine soja</name>
    <name type="common">Wild soybean</name>
    <dbReference type="NCBI Taxonomy" id="3848"/>
    <lineage>
        <taxon>Eukaryota</taxon>
        <taxon>Viridiplantae</taxon>
        <taxon>Streptophyta</taxon>
        <taxon>Embryophyta</taxon>
        <taxon>Tracheophyta</taxon>
        <taxon>Spermatophyta</taxon>
        <taxon>Magnoliopsida</taxon>
        <taxon>eudicotyledons</taxon>
        <taxon>Gunneridae</taxon>
        <taxon>Pentapetalae</taxon>
        <taxon>rosids</taxon>
        <taxon>fabids</taxon>
        <taxon>Fabales</taxon>
        <taxon>Fabaceae</taxon>
        <taxon>Papilionoideae</taxon>
        <taxon>50 kb inversion clade</taxon>
        <taxon>NPAAA clade</taxon>
        <taxon>indigoferoid/millettioid clade</taxon>
        <taxon>Phaseoleae</taxon>
        <taxon>Glycine</taxon>
        <taxon>Glycine subgen. Soja</taxon>
    </lineage>
</organism>
<comment type="caution">
    <text evidence="2">The sequence shown here is derived from an EMBL/GenBank/DDBJ whole genome shotgun (WGS) entry which is preliminary data.</text>
</comment>
<gene>
    <name evidence="2" type="ORF">D0Y65_003271</name>
</gene>
<dbReference type="AlphaFoldDB" id="A0A445LKT4"/>
<dbReference type="Proteomes" id="UP000289340">
    <property type="component" value="Chromosome 2"/>
</dbReference>
<dbReference type="EMBL" id="QZWG01000002">
    <property type="protein sequence ID" value="RZC23870.1"/>
    <property type="molecule type" value="Genomic_DNA"/>
</dbReference>
<protein>
    <submittedName>
        <fullName evidence="2">Uncharacterized protein</fullName>
    </submittedName>
</protein>
<name>A0A445LKT4_GLYSO</name>
<keyword evidence="1" id="KW-0732">Signal</keyword>
<accession>A0A445LKT4</accession>
<keyword evidence="3" id="KW-1185">Reference proteome</keyword>
<feature type="signal peptide" evidence="1">
    <location>
        <begin position="1"/>
        <end position="29"/>
    </location>
</feature>
<evidence type="ECO:0000256" key="1">
    <source>
        <dbReference type="SAM" id="SignalP"/>
    </source>
</evidence>
<evidence type="ECO:0000313" key="3">
    <source>
        <dbReference type="Proteomes" id="UP000289340"/>
    </source>
</evidence>